<keyword evidence="3" id="KW-1185">Reference proteome</keyword>
<evidence type="ECO:0000313" key="3">
    <source>
        <dbReference type="Proteomes" id="UP001054945"/>
    </source>
</evidence>
<dbReference type="Proteomes" id="UP001054945">
    <property type="component" value="Unassembled WGS sequence"/>
</dbReference>
<name>A0AAV4WXV2_CAEEX</name>
<dbReference type="EMBL" id="BPLR01016828">
    <property type="protein sequence ID" value="GIY86640.1"/>
    <property type="molecule type" value="Genomic_DNA"/>
</dbReference>
<protein>
    <submittedName>
        <fullName evidence="2">Uncharacterized protein</fullName>
    </submittedName>
</protein>
<feature type="region of interest" description="Disordered" evidence="1">
    <location>
        <begin position="22"/>
        <end position="47"/>
    </location>
</feature>
<accession>A0AAV4WXV2</accession>
<organism evidence="2 3">
    <name type="scientific">Caerostris extrusa</name>
    <name type="common">Bark spider</name>
    <name type="synonym">Caerostris bankana</name>
    <dbReference type="NCBI Taxonomy" id="172846"/>
    <lineage>
        <taxon>Eukaryota</taxon>
        <taxon>Metazoa</taxon>
        <taxon>Ecdysozoa</taxon>
        <taxon>Arthropoda</taxon>
        <taxon>Chelicerata</taxon>
        <taxon>Arachnida</taxon>
        <taxon>Araneae</taxon>
        <taxon>Araneomorphae</taxon>
        <taxon>Entelegynae</taxon>
        <taxon>Araneoidea</taxon>
        <taxon>Araneidae</taxon>
        <taxon>Caerostris</taxon>
    </lineage>
</organism>
<comment type="caution">
    <text evidence="2">The sequence shown here is derived from an EMBL/GenBank/DDBJ whole genome shotgun (WGS) entry which is preliminary data.</text>
</comment>
<evidence type="ECO:0000313" key="2">
    <source>
        <dbReference type="EMBL" id="GIY86640.1"/>
    </source>
</evidence>
<reference evidence="2 3" key="1">
    <citation type="submission" date="2021-06" db="EMBL/GenBank/DDBJ databases">
        <title>Caerostris extrusa draft genome.</title>
        <authorList>
            <person name="Kono N."/>
            <person name="Arakawa K."/>
        </authorList>
    </citation>
    <scope>NUCLEOTIDE SEQUENCE [LARGE SCALE GENOMIC DNA]</scope>
</reference>
<proteinExistence type="predicted"/>
<sequence>MHLYLPCFETCKTGSLMPQWGQHTPLTSTSRDIRPDKPIATTVPPNSAPPNFYSVVHHGACTLCTLHANISKLQAGNVSIL</sequence>
<dbReference type="AlphaFoldDB" id="A0AAV4WXV2"/>
<gene>
    <name evidence="2" type="ORF">CEXT_531421</name>
</gene>
<evidence type="ECO:0000256" key="1">
    <source>
        <dbReference type="SAM" id="MobiDB-lite"/>
    </source>
</evidence>